<keyword evidence="19" id="KW-1185">Reference proteome</keyword>
<evidence type="ECO:0000256" key="15">
    <source>
        <dbReference type="ARBA" id="ARBA00023136"/>
    </source>
</evidence>
<reference evidence="18" key="1">
    <citation type="submission" date="2006-10" db="EMBL/GenBank/DDBJ databases">
        <authorList>
            <person name="Amadeo P."/>
            <person name="Zhao Q."/>
            <person name="Wortman J."/>
            <person name="Fraser-Liggett C."/>
            <person name="Carlton J."/>
        </authorList>
    </citation>
    <scope>NUCLEOTIDE SEQUENCE</scope>
    <source>
        <strain evidence="18">G3</strain>
    </source>
</reference>
<dbReference type="OrthoDB" id="5985928at2759"/>
<dbReference type="STRING" id="5722.A2E1H0"/>
<dbReference type="AlphaFoldDB" id="A2E1H0"/>
<dbReference type="InParanoid" id="A2E1H0"/>
<keyword evidence="7" id="KW-0479">Metal-binding</keyword>
<evidence type="ECO:0000256" key="12">
    <source>
        <dbReference type="ARBA" id="ARBA00022927"/>
    </source>
</evidence>
<comment type="cofactor">
    <cofactor evidence="1">
        <name>Mg(2+)</name>
        <dbReference type="ChEBI" id="CHEBI:18420"/>
    </cofactor>
</comment>
<evidence type="ECO:0000256" key="3">
    <source>
        <dbReference type="ARBA" id="ARBA00022448"/>
    </source>
</evidence>
<keyword evidence="12" id="KW-0653">Protein transport</keyword>
<name>A2E1H0_TRIV3</name>
<gene>
    <name evidence="18" type="ORF">TVAG_343660</name>
</gene>
<evidence type="ECO:0000256" key="14">
    <source>
        <dbReference type="ARBA" id="ARBA00023134"/>
    </source>
</evidence>
<keyword evidence="14" id="KW-0342">GTP-binding</keyword>
<evidence type="ECO:0000256" key="8">
    <source>
        <dbReference type="ARBA" id="ARBA00022741"/>
    </source>
</evidence>
<comment type="subcellular location">
    <subcellularLocation>
        <location evidence="2">Membrane</location>
        <topology evidence="2">Single-pass membrane protein</topology>
    </subcellularLocation>
    <subcellularLocation>
        <location evidence="16">Plastid</location>
        <location evidence="16">Chloroplast outer membrane</location>
    </subcellularLocation>
</comment>
<dbReference type="RefSeq" id="XP_001325760.1">
    <property type="nucleotide sequence ID" value="XM_001325725.1"/>
</dbReference>
<evidence type="ECO:0000256" key="2">
    <source>
        <dbReference type="ARBA" id="ARBA00004167"/>
    </source>
</evidence>
<evidence type="ECO:0000313" key="19">
    <source>
        <dbReference type="Proteomes" id="UP000001542"/>
    </source>
</evidence>
<dbReference type="InterPro" id="IPR045058">
    <property type="entry name" value="GIMA/IAN/Toc"/>
</dbReference>
<dbReference type="OMA" id="NGMERIV"/>
<dbReference type="KEGG" id="tva:4771516"/>
<dbReference type="GO" id="GO:0015031">
    <property type="term" value="P:protein transport"/>
    <property type="evidence" value="ECO:0007669"/>
    <property type="project" value="UniProtKB-KW"/>
</dbReference>
<keyword evidence="10" id="KW-1002">Plastid outer membrane</keyword>
<protein>
    <recommendedName>
        <fullName evidence="17">AIG1-type G domain-containing protein</fullName>
    </recommendedName>
</protein>
<keyword evidence="13" id="KW-1133">Transmembrane helix</keyword>
<organism evidence="18 19">
    <name type="scientific">Trichomonas vaginalis (strain ATCC PRA-98 / G3)</name>
    <dbReference type="NCBI Taxonomy" id="412133"/>
    <lineage>
        <taxon>Eukaryota</taxon>
        <taxon>Metamonada</taxon>
        <taxon>Parabasalia</taxon>
        <taxon>Trichomonadida</taxon>
        <taxon>Trichomonadidae</taxon>
        <taxon>Trichomonas</taxon>
    </lineage>
</organism>
<dbReference type="Proteomes" id="UP000001542">
    <property type="component" value="Unassembled WGS sequence"/>
</dbReference>
<evidence type="ECO:0000256" key="5">
    <source>
        <dbReference type="ARBA" id="ARBA00022640"/>
    </source>
</evidence>
<keyword evidence="8" id="KW-0547">Nucleotide-binding</keyword>
<evidence type="ECO:0000256" key="1">
    <source>
        <dbReference type="ARBA" id="ARBA00001946"/>
    </source>
</evidence>
<keyword evidence="6" id="KW-0812">Transmembrane</keyword>
<proteinExistence type="predicted"/>
<evidence type="ECO:0000256" key="9">
    <source>
        <dbReference type="ARBA" id="ARBA00022801"/>
    </source>
</evidence>
<dbReference type="EMBL" id="DS113284">
    <property type="protein sequence ID" value="EAY13537.1"/>
    <property type="molecule type" value="Genomic_DNA"/>
</dbReference>
<keyword evidence="9" id="KW-0378">Hydrolase</keyword>
<dbReference type="SMR" id="A2E1H0"/>
<dbReference type="GO" id="GO:0005525">
    <property type="term" value="F:GTP binding"/>
    <property type="evidence" value="ECO:0007669"/>
    <property type="project" value="UniProtKB-KW"/>
</dbReference>
<keyword evidence="15" id="KW-0472">Membrane</keyword>
<dbReference type="VEuPathDB" id="TrichDB:TVAGG3_0319550"/>
<dbReference type="PANTHER" id="PTHR10903">
    <property type="entry name" value="GTPASE, IMAP FAMILY MEMBER-RELATED"/>
    <property type="match status" value="1"/>
</dbReference>
<dbReference type="GO" id="GO:0009707">
    <property type="term" value="C:chloroplast outer membrane"/>
    <property type="evidence" value="ECO:0007669"/>
    <property type="project" value="UniProtKB-SubCell"/>
</dbReference>
<dbReference type="FunFam" id="3.40.50.300:FF:002894">
    <property type="entry name" value="AIG1 family protein"/>
    <property type="match status" value="1"/>
</dbReference>
<evidence type="ECO:0000256" key="10">
    <source>
        <dbReference type="ARBA" id="ARBA00022805"/>
    </source>
</evidence>
<keyword evidence="5" id="KW-0934">Plastid</keyword>
<dbReference type="InterPro" id="IPR006703">
    <property type="entry name" value="G_AIG1"/>
</dbReference>
<dbReference type="Pfam" id="PF04548">
    <property type="entry name" value="AIG1"/>
    <property type="match status" value="1"/>
</dbReference>
<dbReference type="GO" id="GO:0003924">
    <property type="term" value="F:GTPase activity"/>
    <property type="evidence" value="ECO:0000318"/>
    <property type="project" value="GO_Central"/>
</dbReference>
<dbReference type="PANTHER" id="PTHR10903:SF135">
    <property type="entry name" value="TRANSLOCASE OF CHLOROPLAST 120, CHLOROPLASTIC-RELATED"/>
    <property type="match status" value="1"/>
</dbReference>
<dbReference type="SUPFAM" id="SSF52540">
    <property type="entry name" value="P-loop containing nucleoside triphosphate hydrolases"/>
    <property type="match status" value="1"/>
</dbReference>
<sequence>MDVENNVCVMFIGDTGSGKSSLGNLYLKDTIFDTSQKPCACTLVPKQQTKLVNGMERIVIDTEGFDDGDHITEEQIQRLAQYLKSFPIGINAIGIVIQAQLLRLTKGVKDVVKFIYDAFGDVILSHLCVFWTFCSKEFPDRDIKEKEYKPMLEKYLQSISGAKTVPNIPFYYVNTQTPDVEFCVQSMTLFHGWAVSRQKFSSSEIKDATFGYSTEEEKEERVKVDTFTEGKITYEKYIDRARLKIIPNGNKNDFHYTDWETVKEYNEKIEEVTEETQNNVLSGYVNENGNKYEIRHDLVREVKFNFKTNERKEGNWSIKNENKILVGETKTHEELTEKSWIEITEGGYNQIAASFKRIVKINPDGDASFGEYEEIPGTRRVHFVKNEPVVIKKKSGGLLNSLIGYAVGKFLL</sequence>
<evidence type="ECO:0000256" key="6">
    <source>
        <dbReference type="ARBA" id="ARBA00022692"/>
    </source>
</evidence>
<accession>A2E1H0</accession>
<evidence type="ECO:0000256" key="13">
    <source>
        <dbReference type="ARBA" id="ARBA00022989"/>
    </source>
</evidence>
<keyword evidence="11" id="KW-0460">Magnesium</keyword>
<keyword evidence="4" id="KW-0150">Chloroplast</keyword>
<evidence type="ECO:0000256" key="11">
    <source>
        <dbReference type="ARBA" id="ARBA00022842"/>
    </source>
</evidence>
<feature type="domain" description="AIG1-type G" evidence="17">
    <location>
        <begin position="9"/>
        <end position="133"/>
    </location>
</feature>
<evidence type="ECO:0000256" key="4">
    <source>
        <dbReference type="ARBA" id="ARBA00022528"/>
    </source>
</evidence>
<dbReference type="Gene3D" id="3.40.50.300">
    <property type="entry name" value="P-loop containing nucleotide triphosphate hydrolases"/>
    <property type="match status" value="1"/>
</dbReference>
<evidence type="ECO:0000259" key="17">
    <source>
        <dbReference type="Pfam" id="PF04548"/>
    </source>
</evidence>
<evidence type="ECO:0000256" key="16">
    <source>
        <dbReference type="ARBA" id="ARBA00024013"/>
    </source>
</evidence>
<dbReference type="GO" id="GO:0046872">
    <property type="term" value="F:metal ion binding"/>
    <property type="evidence" value="ECO:0007669"/>
    <property type="project" value="UniProtKB-KW"/>
</dbReference>
<keyword evidence="3" id="KW-0813">Transport</keyword>
<dbReference type="InterPro" id="IPR027417">
    <property type="entry name" value="P-loop_NTPase"/>
</dbReference>
<dbReference type="VEuPathDB" id="TrichDB:TVAG_343660"/>
<reference evidence="18" key="2">
    <citation type="journal article" date="2007" name="Science">
        <title>Draft genome sequence of the sexually transmitted pathogen Trichomonas vaginalis.</title>
        <authorList>
            <person name="Carlton J.M."/>
            <person name="Hirt R.P."/>
            <person name="Silva J.C."/>
            <person name="Delcher A.L."/>
            <person name="Schatz M."/>
            <person name="Zhao Q."/>
            <person name="Wortman J.R."/>
            <person name="Bidwell S.L."/>
            <person name="Alsmark U.C.M."/>
            <person name="Besteiro S."/>
            <person name="Sicheritz-Ponten T."/>
            <person name="Noel C.J."/>
            <person name="Dacks J.B."/>
            <person name="Foster P.G."/>
            <person name="Simillion C."/>
            <person name="Van de Peer Y."/>
            <person name="Miranda-Saavedra D."/>
            <person name="Barton G.J."/>
            <person name="Westrop G.D."/>
            <person name="Mueller S."/>
            <person name="Dessi D."/>
            <person name="Fiori P.L."/>
            <person name="Ren Q."/>
            <person name="Paulsen I."/>
            <person name="Zhang H."/>
            <person name="Bastida-Corcuera F.D."/>
            <person name="Simoes-Barbosa A."/>
            <person name="Brown M.T."/>
            <person name="Hayes R.D."/>
            <person name="Mukherjee M."/>
            <person name="Okumura C.Y."/>
            <person name="Schneider R."/>
            <person name="Smith A.J."/>
            <person name="Vanacova S."/>
            <person name="Villalvazo M."/>
            <person name="Haas B.J."/>
            <person name="Pertea M."/>
            <person name="Feldblyum T.V."/>
            <person name="Utterback T.R."/>
            <person name="Shu C.L."/>
            <person name="Osoegawa K."/>
            <person name="de Jong P.J."/>
            <person name="Hrdy I."/>
            <person name="Horvathova L."/>
            <person name="Zubacova Z."/>
            <person name="Dolezal P."/>
            <person name="Malik S.B."/>
            <person name="Logsdon J.M. Jr."/>
            <person name="Henze K."/>
            <person name="Gupta A."/>
            <person name="Wang C.C."/>
            <person name="Dunne R.L."/>
            <person name="Upcroft J.A."/>
            <person name="Upcroft P."/>
            <person name="White O."/>
            <person name="Salzberg S.L."/>
            <person name="Tang P."/>
            <person name="Chiu C.-H."/>
            <person name="Lee Y.-S."/>
            <person name="Embley T.M."/>
            <person name="Coombs G.H."/>
            <person name="Mottram J.C."/>
            <person name="Tachezy J."/>
            <person name="Fraser-Liggett C.M."/>
            <person name="Johnson P.J."/>
        </authorList>
    </citation>
    <scope>NUCLEOTIDE SEQUENCE [LARGE SCALE GENOMIC DNA]</scope>
    <source>
        <strain evidence="18">G3</strain>
    </source>
</reference>
<evidence type="ECO:0000256" key="7">
    <source>
        <dbReference type="ARBA" id="ARBA00022723"/>
    </source>
</evidence>
<evidence type="ECO:0000313" key="18">
    <source>
        <dbReference type="EMBL" id="EAY13537.1"/>
    </source>
</evidence>